<name>A0A369JY34_HYPMA</name>
<evidence type="ECO:0000313" key="2">
    <source>
        <dbReference type="EMBL" id="RDB25447.1"/>
    </source>
</evidence>
<dbReference type="STRING" id="39966.A0A369JY34"/>
<dbReference type="InParanoid" id="A0A369JY34"/>
<evidence type="ECO:0000256" key="1">
    <source>
        <dbReference type="SAM" id="SignalP"/>
    </source>
</evidence>
<keyword evidence="3" id="KW-1185">Reference proteome</keyword>
<gene>
    <name evidence="2" type="ORF">Hypma_007499</name>
</gene>
<keyword evidence="1" id="KW-0732">Signal</keyword>
<evidence type="ECO:0008006" key="4">
    <source>
        <dbReference type="Google" id="ProtNLM"/>
    </source>
</evidence>
<reference evidence="2" key="1">
    <citation type="submission" date="2018-04" db="EMBL/GenBank/DDBJ databases">
        <title>Whole genome sequencing of Hypsizygus marmoreus.</title>
        <authorList>
            <person name="Choi I.-G."/>
            <person name="Min B."/>
            <person name="Kim J.-G."/>
            <person name="Kim S."/>
            <person name="Oh Y.-L."/>
            <person name="Kong W.-S."/>
            <person name="Park H."/>
            <person name="Jeong J."/>
            <person name="Song E.-S."/>
        </authorList>
    </citation>
    <scope>NUCLEOTIDE SEQUENCE [LARGE SCALE GENOMIC DNA]</scope>
    <source>
        <strain evidence="2">51987-8</strain>
    </source>
</reference>
<accession>A0A369JY34</accession>
<feature type="chain" id="PRO_5016861579" description="Protein kinase domain-containing protein" evidence="1">
    <location>
        <begin position="21"/>
        <end position="233"/>
    </location>
</feature>
<dbReference type="EMBL" id="LUEZ02000041">
    <property type="protein sequence ID" value="RDB25447.1"/>
    <property type="molecule type" value="Genomic_DNA"/>
</dbReference>
<evidence type="ECO:0000313" key="3">
    <source>
        <dbReference type="Proteomes" id="UP000076154"/>
    </source>
</evidence>
<comment type="caution">
    <text evidence="2">The sequence shown here is derived from an EMBL/GenBank/DDBJ whole genome shotgun (WGS) entry which is preliminary data.</text>
</comment>
<feature type="signal peptide" evidence="1">
    <location>
        <begin position="1"/>
        <end position="20"/>
    </location>
</feature>
<protein>
    <recommendedName>
        <fullName evidence="4">Protein kinase domain-containing protein</fullName>
    </recommendedName>
</protein>
<sequence length="233" mass="26144">MGFLPLIASKLWMLSTRADGTAIALKQIEYFVHPNAATIGQLFSSEPSSSDPRNTVSQFSMFYVRGCGVLSSNYHGELASNLCTKITSPPGIATIQWPISYHCTNGARIPDARGRHDYSGDVKKRSSRTRTLIKYYLIDVGLSKIYKPDDALYPEPPGSGGDKTVPEFQIPDRTPCDPFPVDVYCLRNAIRENFLDGKNGMTSESPKKGFEFMRKLINNMVNEDPKQRPRWNR</sequence>
<dbReference type="AlphaFoldDB" id="A0A369JY34"/>
<dbReference type="Proteomes" id="UP000076154">
    <property type="component" value="Unassembled WGS sequence"/>
</dbReference>
<proteinExistence type="predicted"/>
<dbReference type="OrthoDB" id="5987198at2759"/>
<organism evidence="2 3">
    <name type="scientific">Hypsizygus marmoreus</name>
    <name type="common">White beech mushroom</name>
    <name type="synonym">Agaricus marmoreus</name>
    <dbReference type="NCBI Taxonomy" id="39966"/>
    <lineage>
        <taxon>Eukaryota</taxon>
        <taxon>Fungi</taxon>
        <taxon>Dikarya</taxon>
        <taxon>Basidiomycota</taxon>
        <taxon>Agaricomycotina</taxon>
        <taxon>Agaricomycetes</taxon>
        <taxon>Agaricomycetidae</taxon>
        <taxon>Agaricales</taxon>
        <taxon>Tricholomatineae</taxon>
        <taxon>Lyophyllaceae</taxon>
        <taxon>Hypsizygus</taxon>
    </lineage>
</organism>